<dbReference type="InterPro" id="IPR011009">
    <property type="entry name" value="Kinase-like_dom_sf"/>
</dbReference>
<dbReference type="EMBL" id="JAOTPV010000005">
    <property type="protein sequence ID" value="KAJ4481873.1"/>
    <property type="molecule type" value="Genomic_DNA"/>
</dbReference>
<protein>
    <recommendedName>
        <fullName evidence="1">Protein kinase domain-containing protein</fullName>
    </recommendedName>
</protein>
<dbReference type="Proteomes" id="UP001150266">
    <property type="component" value="Unassembled WGS sequence"/>
</dbReference>
<reference evidence="2" key="1">
    <citation type="submission" date="2022-08" db="EMBL/GenBank/DDBJ databases">
        <title>A Global Phylogenomic Analysis of the Shiitake Genus Lentinula.</title>
        <authorList>
            <consortium name="DOE Joint Genome Institute"/>
            <person name="Sierra-Patev S."/>
            <person name="Min B."/>
            <person name="Naranjo-Ortiz M."/>
            <person name="Looney B."/>
            <person name="Konkel Z."/>
            <person name="Slot J.C."/>
            <person name="Sakamoto Y."/>
            <person name="Steenwyk J.L."/>
            <person name="Rokas A."/>
            <person name="Carro J."/>
            <person name="Camarero S."/>
            <person name="Ferreira P."/>
            <person name="Molpeceres G."/>
            <person name="Ruiz-Duenas F.J."/>
            <person name="Serrano A."/>
            <person name="Henrissat B."/>
            <person name="Drula E."/>
            <person name="Hughes K.W."/>
            <person name="Mata J.L."/>
            <person name="Ishikawa N.K."/>
            <person name="Vargas-Isla R."/>
            <person name="Ushijima S."/>
            <person name="Smith C.A."/>
            <person name="Ahrendt S."/>
            <person name="Andreopoulos W."/>
            <person name="He G."/>
            <person name="Labutti K."/>
            <person name="Lipzen A."/>
            <person name="Ng V."/>
            <person name="Riley R."/>
            <person name="Sandor L."/>
            <person name="Barry K."/>
            <person name="Martinez A.T."/>
            <person name="Xiao Y."/>
            <person name="Gibbons J.G."/>
            <person name="Terashima K."/>
            <person name="Grigoriev I.V."/>
            <person name="Hibbett D.S."/>
        </authorList>
    </citation>
    <scope>NUCLEOTIDE SEQUENCE</scope>
    <source>
        <strain evidence="2">JLM2183</strain>
    </source>
</reference>
<feature type="domain" description="Protein kinase" evidence="1">
    <location>
        <begin position="1"/>
        <end position="220"/>
    </location>
</feature>
<dbReference type="SUPFAM" id="SSF56112">
    <property type="entry name" value="Protein kinase-like (PK-like)"/>
    <property type="match status" value="1"/>
</dbReference>
<dbReference type="AlphaFoldDB" id="A0A9W9AHE0"/>
<proteinExistence type="predicted"/>
<feature type="non-terminal residue" evidence="2">
    <location>
        <position position="1"/>
    </location>
</feature>
<comment type="caution">
    <text evidence="2">The sequence shown here is derived from an EMBL/GenBank/DDBJ whole genome shotgun (WGS) entry which is preliminary data.</text>
</comment>
<gene>
    <name evidence="2" type="ORF">J3R30DRAFT_3236691</name>
</gene>
<dbReference type="Pfam" id="PF17667">
    <property type="entry name" value="Pkinase_fungal"/>
    <property type="match status" value="1"/>
</dbReference>
<feature type="non-terminal residue" evidence="2">
    <location>
        <position position="220"/>
    </location>
</feature>
<keyword evidence="3" id="KW-1185">Reference proteome</keyword>
<name>A0A9W9AHE0_9AGAR</name>
<dbReference type="InterPro" id="IPR000719">
    <property type="entry name" value="Prot_kinase_dom"/>
</dbReference>
<evidence type="ECO:0000313" key="2">
    <source>
        <dbReference type="EMBL" id="KAJ4481873.1"/>
    </source>
</evidence>
<evidence type="ECO:0000313" key="3">
    <source>
        <dbReference type="Proteomes" id="UP001150266"/>
    </source>
</evidence>
<dbReference type="GO" id="GO:0005524">
    <property type="term" value="F:ATP binding"/>
    <property type="evidence" value="ECO:0007669"/>
    <property type="project" value="InterPro"/>
</dbReference>
<organism evidence="2 3">
    <name type="scientific">Lentinula aciculospora</name>
    <dbReference type="NCBI Taxonomy" id="153920"/>
    <lineage>
        <taxon>Eukaryota</taxon>
        <taxon>Fungi</taxon>
        <taxon>Dikarya</taxon>
        <taxon>Basidiomycota</taxon>
        <taxon>Agaricomycotina</taxon>
        <taxon>Agaricomycetes</taxon>
        <taxon>Agaricomycetidae</taxon>
        <taxon>Agaricales</taxon>
        <taxon>Marasmiineae</taxon>
        <taxon>Omphalotaceae</taxon>
        <taxon>Lentinula</taxon>
    </lineage>
</organism>
<dbReference type="Gene3D" id="1.10.510.10">
    <property type="entry name" value="Transferase(Phosphotransferase) domain 1"/>
    <property type="match status" value="1"/>
</dbReference>
<evidence type="ECO:0000259" key="1">
    <source>
        <dbReference type="PROSITE" id="PS50011"/>
    </source>
</evidence>
<dbReference type="InterPro" id="IPR040976">
    <property type="entry name" value="Pkinase_fungal"/>
</dbReference>
<dbReference type="PROSITE" id="PS50011">
    <property type="entry name" value="PROTEIN_KINASE_DOM"/>
    <property type="match status" value="1"/>
</dbReference>
<dbReference type="OrthoDB" id="3271139at2759"/>
<accession>A0A9W9AHE0</accession>
<sequence length="220" mass="25812">RRYHYRIVFEECATTLYDERSFGNIFRALGDVVKALWILHRAGWVHRDISGGNVYWYDNGIRRTGLLGDFEYARAQTDSTLHDVRTGTPFFMAAETLCQRYLFQDQDLKEHMGSCDTSVPFFYNPLHDLESVWWIIIYVTFFNDDSTSLSVAPTKRQTAMESLFHGSLDFTERLLFLKDPEGLREARHYLSSTFDKALDLLDEFRRNLKTAYLDSEKPYP</sequence>
<dbReference type="GO" id="GO:0004672">
    <property type="term" value="F:protein kinase activity"/>
    <property type="evidence" value="ECO:0007669"/>
    <property type="project" value="InterPro"/>
</dbReference>